<evidence type="ECO:0000313" key="12">
    <source>
        <dbReference type="Proteomes" id="UP000246018"/>
    </source>
</evidence>
<dbReference type="GO" id="GO:0046872">
    <property type="term" value="F:metal ion binding"/>
    <property type="evidence" value="ECO:0007669"/>
    <property type="project" value="UniProtKB-KW"/>
</dbReference>
<comment type="similarity">
    <text evidence="3">Belongs to the Nudix hydrolase family. NudC subfamily.</text>
</comment>
<dbReference type="SUPFAM" id="SSF55811">
    <property type="entry name" value="Nudix"/>
    <property type="match status" value="1"/>
</dbReference>
<keyword evidence="7" id="KW-0460">Magnesium</keyword>
<dbReference type="InterPro" id="IPR049734">
    <property type="entry name" value="NudC-like_C"/>
</dbReference>
<evidence type="ECO:0000256" key="5">
    <source>
        <dbReference type="ARBA" id="ARBA00022723"/>
    </source>
</evidence>
<dbReference type="EC" id="3.6.1.22" evidence="4"/>
<dbReference type="Proteomes" id="UP000246018">
    <property type="component" value="Unassembled WGS sequence"/>
</dbReference>
<dbReference type="InterPro" id="IPR050241">
    <property type="entry name" value="NAD-cap_RNA_hydrolase_NudC"/>
</dbReference>
<reference evidence="11 12" key="1">
    <citation type="submission" date="2018-04" db="EMBL/GenBank/DDBJ databases">
        <title>Genome of Nocardioides gansuensis WSJ-1.</title>
        <authorList>
            <person name="Wu S."/>
            <person name="Wang G."/>
        </authorList>
    </citation>
    <scope>NUCLEOTIDE SEQUENCE [LARGE SCALE GENOMIC DNA]</scope>
    <source>
        <strain evidence="11 12">WSJ-1</strain>
    </source>
</reference>
<keyword evidence="8" id="KW-0520">NAD</keyword>
<evidence type="ECO:0000256" key="7">
    <source>
        <dbReference type="ARBA" id="ARBA00022842"/>
    </source>
</evidence>
<dbReference type="Gene3D" id="3.90.79.20">
    <property type="match status" value="1"/>
</dbReference>
<dbReference type="AlphaFoldDB" id="A0A2T8FBQ9"/>
<keyword evidence="12" id="KW-1185">Reference proteome</keyword>
<dbReference type="InterPro" id="IPR020084">
    <property type="entry name" value="NUDIX_hydrolase_CS"/>
</dbReference>
<dbReference type="PANTHER" id="PTHR42904:SF6">
    <property type="entry name" value="NAD-CAPPED RNA HYDROLASE NUDT12"/>
    <property type="match status" value="1"/>
</dbReference>
<keyword evidence="5" id="KW-0479">Metal-binding</keyword>
<evidence type="ECO:0000259" key="10">
    <source>
        <dbReference type="PROSITE" id="PS51462"/>
    </source>
</evidence>
<evidence type="ECO:0000256" key="3">
    <source>
        <dbReference type="ARBA" id="ARBA00009595"/>
    </source>
</evidence>
<dbReference type="Gene3D" id="3.90.79.10">
    <property type="entry name" value="Nucleoside Triphosphate Pyrophosphohydrolase"/>
    <property type="match status" value="1"/>
</dbReference>
<dbReference type="GO" id="GO:0035529">
    <property type="term" value="F:NADH pyrophosphatase activity"/>
    <property type="evidence" value="ECO:0007669"/>
    <property type="project" value="TreeGrafter"/>
</dbReference>
<dbReference type="InterPro" id="IPR000086">
    <property type="entry name" value="NUDIX_hydrolase_dom"/>
</dbReference>
<comment type="catalytic activity">
    <reaction evidence="9">
        <text>a 5'-end NAD(+)-phospho-ribonucleoside in mRNA + H2O = a 5'-end phospho-adenosine-phospho-ribonucleoside in mRNA + beta-nicotinamide D-ribonucleotide + 2 H(+)</text>
        <dbReference type="Rhea" id="RHEA:60876"/>
        <dbReference type="Rhea" id="RHEA-COMP:15698"/>
        <dbReference type="Rhea" id="RHEA-COMP:15719"/>
        <dbReference type="ChEBI" id="CHEBI:14649"/>
        <dbReference type="ChEBI" id="CHEBI:15377"/>
        <dbReference type="ChEBI" id="CHEBI:15378"/>
        <dbReference type="ChEBI" id="CHEBI:144029"/>
        <dbReference type="ChEBI" id="CHEBI:144051"/>
    </reaction>
    <physiologicalReaction direction="left-to-right" evidence="9">
        <dbReference type="Rhea" id="RHEA:60877"/>
    </physiologicalReaction>
</comment>
<dbReference type="GO" id="GO:0006742">
    <property type="term" value="P:NADP+ catabolic process"/>
    <property type="evidence" value="ECO:0007669"/>
    <property type="project" value="TreeGrafter"/>
</dbReference>
<dbReference type="CDD" id="cd03429">
    <property type="entry name" value="NUDIX_NADH_pyrophosphatase_Nudt13"/>
    <property type="match status" value="1"/>
</dbReference>
<dbReference type="GO" id="GO:0005829">
    <property type="term" value="C:cytosol"/>
    <property type="evidence" value="ECO:0007669"/>
    <property type="project" value="TreeGrafter"/>
</dbReference>
<evidence type="ECO:0000256" key="9">
    <source>
        <dbReference type="ARBA" id="ARBA00023679"/>
    </source>
</evidence>
<dbReference type="Pfam" id="PF09297">
    <property type="entry name" value="Zn_ribbon_NUD"/>
    <property type="match status" value="1"/>
</dbReference>
<accession>A0A2T8FBQ9</accession>
<proteinExistence type="inferred from homology"/>
<dbReference type="InterPro" id="IPR015376">
    <property type="entry name" value="Znr_NADH_PPase"/>
</dbReference>
<dbReference type="Pfam" id="PF00293">
    <property type="entry name" value="NUDIX"/>
    <property type="match status" value="1"/>
</dbReference>
<gene>
    <name evidence="11" type="ORF">DDE18_07415</name>
</gene>
<dbReference type="PROSITE" id="PS51462">
    <property type="entry name" value="NUDIX"/>
    <property type="match status" value="1"/>
</dbReference>
<dbReference type="InterPro" id="IPR015797">
    <property type="entry name" value="NUDIX_hydrolase-like_dom_sf"/>
</dbReference>
<dbReference type="GO" id="GO:0019677">
    <property type="term" value="P:NAD+ catabolic process"/>
    <property type="evidence" value="ECO:0007669"/>
    <property type="project" value="TreeGrafter"/>
</dbReference>
<dbReference type="EMBL" id="QDGZ01000003">
    <property type="protein sequence ID" value="PVG83140.1"/>
    <property type="molecule type" value="Genomic_DNA"/>
</dbReference>
<dbReference type="PANTHER" id="PTHR42904">
    <property type="entry name" value="NUDIX HYDROLASE, NUDC SUBFAMILY"/>
    <property type="match status" value="1"/>
</dbReference>
<evidence type="ECO:0000256" key="1">
    <source>
        <dbReference type="ARBA" id="ARBA00001946"/>
    </source>
</evidence>
<evidence type="ECO:0000256" key="8">
    <source>
        <dbReference type="ARBA" id="ARBA00023027"/>
    </source>
</evidence>
<evidence type="ECO:0000313" key="11">
    <source>
        <dbReference type="EMBL" id="PVG83140.1"/>
    </source>
</evidence>
<sequence>MWVLTADSLGLGQVASLWRVADLPHVALSAHAHNRLGLHRTDAEWLASRWADPATRVLVVAGSRLRVVDRAVSWVAPEDAPEGTTVLLGEAAGAVHFAQIIDPGIAPGRREEWVPLRAVLPVLTEDPAEAPLLFHAVGLAEWHFATRFCPRCAAPLESVAAGHELRCTACGRSQFPRTDPAVIMAVTYGEPGSDDERVLLGRNASWPEGRFSSLAGFCEPGETLEDAVRREVREETGVTVAEVTWFGNQPWPLPASLMLAFTGRAVTTDIDVDGSEIEEARWFTRAELRQDAEAGLVRVPRSVSISSSLLEHWFGEPLPGSSAW</sequence>
<evidence type="ECO:0000256" key="2">
    <source>
        <dbReference type="ARBA" id="ARBA00001947"/>
    </source>
</evidence>
<evidence type="ECO:0000256" key="4">
    <source>
        <dbReference type="ARBA" id="ARBA00012381"/>
    </source>
</evidence>
<dbReference type="OrthoDB" id="9791656at2"/>
<keyword evidence="6" id="KW-0378">Hydrolase</keyword>
<comment type="cofactor">
    <cofactor evidence="1">
        <name>Mg(2+)</name>
        <dbReference type="ChEBI" id="CHEBI:18420"/>
    </cofactor>
</comment>
<comment type="cofactor">
    <cofactor evidence="2">
        <name>Zn(2+)</name>
        <dbReference type="ChEBI" id="CHEBI:29105"/>
    </cofactor>
</comment>
<protein>
    <recommendedName>
        <fullName evidence="4">NAD(+) diphosphatase</fullName>
        <ecNumber evidence="4">3.6.1.22</ecNumber>
    </recommendedName>
</protein>
<dbReference type="NCBIfam" id="NF001299">
    <property type="entry name" value="PRK00241.1"/>
    <property type="match status" value="1"/>
</dbReference>
<organism evidence="11 12">
    <name type="scientific">Nocardioides gansuensis</name>
    <dbReference type="NCBI Taxonomy" id="2138300"/>
    <lineage>
        <taxon>Bacteria</taxon>
        <taxon>Bacillati</taxon>
        <taxon>Actinomycetota</taxon>
        <taxon>Actinomycetes</taxon>
        <taxon>Propionibacteriales</taxon>
        <taxon>Nocardioidaceae</taxon>
        <taxon>Nocardioides</taxon>
    </lineage>
</organism>
<evidence type="ECO:0000256" key="6">
    <source>
        <dbReference type="ARBA" id="ARBA00022801"/>
    </source>
</evidence>
<feature type="domain" description="Nudix hydrolase" evidence="10">
    <location>
        <begin position="176"/>
        <end position="305"/>
    </location>
</feature>
<dbReference type="PROSITE" id="PS00893">
    <property type="entry name" value="NUDIX_BOX"/>
    <property type="match status" value="1"/>
</dbReference>
<comment type="caution">
    <text evidence="11">The sequence shown here is derived from an EMBL/GenBank/DDBJ whole genome shotgun (WGS) entry which is preliminary data.</text>
</comment>
<name>A0A2T8FBQ9_9ACTN</name>